<dbReference type="EMBL" id="UOEP01000024">
    <property type="protein sequence ID" value="VAW13540.1"/>
    <property type="molecule type" value="Genomic_DNA"/>
</dbReference>
<reference evidence="1" key="1">
    <citation type="submission" date="2018-06" db="EMBL/GenBank/DDBJ databases">
        <authorList>
            <person name="Zhirakovskaya E."/>
        </authorList>
    </citation>
    <scope>NUCLEOTIDE SEQUENCE</scope>
</reference>
<dbReference type="AlphaFoldDB" id="A0A3B0T9I7"/>
<evidence type="ECO:0000313" key="1">
    <source>
        <dbReference type="EMBL" id="VAW13540.1"/>
    </source>
</evidence>
<sequence length="63" mass="7449">MFEYAKVILPKVSFSKQLFRKELLKCISWVEKGEIEDLRNWCFEKFGEVYPDILEEVFSGIAA</sequence>
<organism evidence="1">
    <name type="scientific">hydrothermal vent metagenome</name>
    <dbReference type="NCBI Taxonomy" id="652676"/>
    <lineage>
        <taxon>unclassified sequences</taxon>
        <taxon>metagenomes</taxon>
        <taxon>ecological metagenomes</taxon>
    </lineage>
</organism>
<gene>
    <name evidence="1" type="ORF">MNBD_BACTEROID01-391</name>
</gene>
<name>A0A3B0T9I7_9ZZZZ</name>
<protein>
    <submittedName>
        <fullName evidence="1">Uncharacterized protein</fullName>
    </submittedName>
</protein>
<accession>A0A3B0T9I7</accession>
<proteinExistence type="predicted"/>